<keyword evidence="3" id="KW-1185">Reference proteome</keyword>
<keyword evidence="1" id="KW-0812">Transmembrane</keyword>
<evidence type="ECO:0000313" key="3">
    <source>
        <dbReference type="Proteomes" id="UP001228113"/>
    </source>
</evidence>
<protein>
    <submittedName>
        <fullName evidence="2">Uncharacterized protein</fullName>
    </submittedName>
</protein>
<reference evidence="2" key="1">
    <citation type="journal article" date="2023" name="Int. J. Syst. Evol. Microbiol.">
        <title>Mesoterricola silvestris gen. nov., sp. nov., Mesoterricola sediminis sp. nov., Geothrix oryzae sp. nov., Geothrix edaphica sp. nov., Geothrix rubra sp. nov., and Geothrix limicola sp. nov., six novel members of Acidobacteriota isolated from soils.</title>
        <authorList>
            <person name="Itoh H."/>
            <person name="Sugisawa Y."/>
            <person name="Mise K."/>
            <person name="Xu Z."/>
            <person name="Kuniyasu M."/>
            <person name="Ushijima N."/>
            <person name="Kawano K."/>
            <person name="Kobayashi E."/>
            <person name="Shiratori Y."/>
            <person name="Masuda Y."/>
            <person name="Senoo K."/>
        </authorList>
    </citation>
    <scope>NUCLEOTIDE SEQUENCE</scope>
    <source>
        <strain evidence="2">W786</strain>
    </source>
</reference>
<evidence type="ECO:0000256" key="1">
    <source>
        <dbReference type="SAM" id="Phobius"/>
    </source>
</evidence>
<name>A0AA48KF27_9BACT</name>
<evidence type="ECO:0000313" key="2">
    <source>
        <dbReference type="EMBL" id="BDU76028.1"/>
    </source>
</evidence>
<dbReference type="KEGG" id="msea:METESE_09860"/>
<gene>
    <name evidence="2" type="ORF">METESE_09860</name>
</gene>
<feature type="transmembrane region" description="Helical" evidence="1">
    <location>
        <begin position="20"/>
        <end position="40"/>
    </location>
</feature>
<keyword evidence="1" id="KW-1133">Transmembrane helix</keyword>
<dbReference type="EMBL" id="AP027081">
    <property type="protein sequence ID" value="BDU76028.1"/>
    <property type="molecule type" value="Genomic_DNA"/>
</dbReference>
<accession>A0AA48KF27</accession>
<proteinExistence type="predicted"/>
<sequence>MRTLAATSASAAGNPGEAALWAAAAALVCASLFLGVLLIGTGAGAS</sequence>
<organism evidence="2 3">
    <name type="scientific">Mesoterricola sediminis</name>
    <dbReference type="NCBI Taxonomy" id="2927980"/>
    <lineage>
        <taxon>Bacteria</taxon>
        <taxon>Pseudomonadati</taxon>
        <taxon>Acidobacteriota</taxon>
        <taxon>Holophagae</taxon>
        <taxon>Holophagales</taxon>
        <taxon>Holophagaceae</taxon>
        <taxon>Mesoterricola</taxon>
    </lineage>
</organism>
<dbReference type="RefSeq" id="WP_243331669.1">
    <property type="nucleotide sequence ID" value="NZ_AP027081.1"/>
</dbReference>
<dbReference type="AlphaFoldDB" id="A0AA48KF27"/>
<dbReference type="Proteomes" id="UP001228113">
    <property type="component" value="Chromosome"/>
</dbReference>
<keyword evidence="1" id="KW-0472">Membrane</keyword>